<dbReference type="Proteomes" id="UP001274830">
    <property type="component" value="Unassembled WGS sequence"/>
</dbReference>
<keyword evidence="2" id="KW-1185">Reference proteome</keyword>
<name>A0AAE1C2G6_9PEZI</name>
<accession>A0AAE1C2G6</accession>
<dbReference type="AlphaFoldDB" id="A0AAE1C2G6"/>
<organism evidence="1 2">
    <name type="scientific">Recurvomyces mirabilis</name>
    <dbReference type="NCBI Taxonomy" id="574656"/>
    <lineage>
        <taxon>Eukaryota</taxon>
        <taxon>Fungi</taxon>
        <taxon>Dikarya</taxon>
        <taxon>Ascomycota</taxon>
        <taxon>Pezizomycotina</taxon>
        <taxon>Dothideomycetes</taxon>
        <taxon>Dothideomycetidae</taxon>
        <taxon>Mycosphaerellales</taxon>
        <taxon>Teratosphaeriaceae</taxon>
        <taxon>Recurvomyces</taxon>
    </lineage>
</organism>
<evidence type="ECO:0000313" key="2">
    <source>
        <dbReference type="Proteomes" id="UP001274830"/>
    </source>
</evidence>
<reference evidence="1" key="1">
    <citation type="submission" date="2023-07" db="EMBL/GenBank/DDBJ databases">
        <title>Black Yeasts Isolated from many extreme environments.</title>
        <authorList>
            <person name="Coleine C."/>
            <person name="Stajich J.E."/>
            <person name="Selbmann L."/>
        </authorList>
    </citation>
    <scope>NUCLEOTIDE SEQUENCE</scope>
    <source>
        <strain evidence="1">CCFEE 5485</strain>
    </source>
</reference>
<proteinExistence type="predicted"/>
<evidence type="ECO:0000313" key="1">
    <source>
        <dbReference type="EMBL" id="KAK3675594.1"/>
    </source>
</evidence>
<gene>
    <name evidence="1" type="ORF">LTR78_004678</name>
</gene>
<sequence>MVKNGQSFVVDYASATSEVLMRAVVFTQRQSDNVFCWFDVFETFATYLGLGHVPLAPLVTESAENENPKFHITLTRPETLHEGSASFWTNATSTTSATVRRESTDPPIEWMSFGLRQGRTRVSFYVSHSGVWTAASEGSTRSRSETTRLERFSEVVTFEQVRMQQTLLQSYEEDTEHQESTPGLEGPIDAEVKAMERDDWKAPCSYLAMVEIHDYRIWLRQRR</sequence>
<dbReference type="EMBL" id="JAUTXT010000014">
    <property type="protein sequence ID" value="KAK3675594.1"/>
    <property type="molecule type" value="Genomic_DNA"/>
</dbReference>
<comment type="caution">
    <text evidence="1">The sequence shown here is derived from an EMBL/GenBank/DDBJ whole genome shotgun (WGS) entry which is preliminary data.</text>
</comment>
<protein>
    <submittedName>
        <fullName evidence="1">Uncharacterized protein</fullName>
    </submittedName>
</protein>